<evidence type="ECO:0000256" key="3">
    <source>
        <dbReference type="ARBA" id="ARBA00024667"/>
    </source>
</evidence>
<dbReference type="PANTHER" id="PTHR13303">
    <property type="entry name" value="PREFOLDIN SUBUNIT 2"/>
    <property type="match status" value="1"/>
</dbReference>
<reference evidence="9" key="1">
    <citation type="submission" date="2025-08" db="UniProtKB">
        <authorList>
            <consortium name="RefSeq"/>
        </authorList>
    </citation>
    <scope>IDENTIFICATION</scope>
    <source>
        <tissue evidence="9">Sperm</tissue>
    </source>
</reference>
<name>A0AAJ7UCF1_PETMA</name>
<dbReference type="GO" id="GO:0016272">
    <property type="term" value="C:prefoldin complex"/>
    <property type="evidence" value="ECO:0007669"/>
    <property type="project" value="InterPro"/>
</dbReference>
<evidence type="ECO:0000313" key="9">
    <source>
        <dbReference type="RefSeq" id="XP_032833189.1"/>
    </source>
</evidence>
<keyword evidence="8" id="KW-1185">Reference proteome</keyword>
<feature type="compositionally biased region" description="Low complexity" evidence="7">
    <location>
        <begin position="1"/>
        <end position="12"/>
    </location>
</feature>
<proteinExistence type="inferred from homology"/>
<organism evidence="8 9">
    <name type="scientific">Petromyzon marinus</name>
    <name type="common">Sea lamprey</name>
    <dbReference type="NCBI Taxonomy" id="7757"/>
    <lineage>
        <taxon>Eukaryota</taxon>
        <taxon>Metazoa</taxon>
        <taxon>Chordata</taxon>
        <taxon>Craniata</taxon>
        <taxon>Vertebrata</taxon>
        <taxon>Cyclostomata</taxon>
        <taxon>Hyperoartia</taxon>
        <taxon>Petromyzontiformes</taxon>
        <taxon>Petromyzontidae</taxon>
        <taxon>Petromyzon</taxon>
    </lineage>
</organism>
<dbReference type="SUPFAM" id="SSF46579">
    <property type="entry name" value="Prefoldin"/>
    <property type="match status" value="1"/>
</dbReference>
<evidence type="ECO:0000256" key="7">
    <source>
        <dbReference type="SAM" id="MobiDB-lite"/>
    </source>
</evidence>
<dbReference type="CTD" id="5202"/>
<dbReference type="GO" id="GO:0006457">
    <property type="term" value="P:protein folding"/>
    <property type="evidence" value="ECO:0007669"/>
    <property type="project" value="InterPro"/>
</dbReference>
<dbReference type="InterPro" id="IPR009053">
    <property type="entry name" value="Prefoldin"/>
</dbReference>
<feature type="coiled-coil region" evidence="6">
    <location>
        <begin position="86"/>
        <end position="120"/>
    </location>
</feature>
<dbReference type="CDD" id="cd23163">
    <property type="entry name" value="Prefoldin_2"/>
    <property type="match status" value="1"/>
</dbReference>
<evidence type="ECO:0000256" key="4">
    <source>
        <dbReference type="ARBA" id="ARBA00066061"/>
    </source>
</evidence>
<protein>
    <recommendedName>
        <fullName evidence="5">Prefoldin subunit 2</fullName>
    </recommendedName>
</protein>
<sequence length="172" mass="18022">MAAPSARPAGASRSDKKSSSAGEKIVAGFNKLRGEQRALAAKSAQLDMELTEHNLVIDALRDVDPERRCYRMVGGVLVERTVKEVLPALQSNKEQISRLLEALAQQVSAKGREINEYREKHNIRVRGEADPVPLAAVAAVAATGTGDGGDGDGDGQIPAKPGAAGVLVSETG</sequence>
<dbReference type="InterPro" id="IPR002777">
    <property type="entry name" value="PFD_beta-like"/>
</dbReference>
<gene>
    <name evidence="9" type="primary">PFDN2</name>
</gene>
<keyword evidence="6" id="KW-0175">Coiled coil</keyword>
<dbReference type="AlphaFoldDB" id="A0AAJ7UCF1"/>
<dbReference type="GO" id="GO:0051082">
    <property type="term" value="F:unfolded protein binding"/>
    <property type="evidence" value="ECO:0007669"/>
    <property type="project" value="InterPro"/>
</dbReference>
<dbReference type="Pfam" id="PF01920">
    <property type="entry name" value="Prefoldin_2"/>
    <property type="match status" value="1"/>
</dbReference>
<comment type="similarity">
    <text evidence="1">Belongs to the prefoldin subunit beta family.</text>
</comment>
<comment type="function">
    <text evidence="3">Binds specifically to cytosolic chaperonin (c-CPN) and transfers target proteins to it. Binds to nascent polypeptide chain and promotes folding in an environment in which there are many competing pathways for nonnative proteins.</text>
</comment>
<dbReference type="Proteomes" id="UP001318040">
    <property type="component" value="Chromosome 62"/>
</dbReference>
<evidence type="ECO:0000256" key="5">
    <source>
        <dbReference type="ARBA" id="ARBA00067448"/>
    </source>
</evidence>
<dbReference type="Gene3D" id="1.10.287.370">
    <property type="match status" value="1"/>
</dbReference>
<accession>A0AAJ7UCF1</accession>
<dbReference type="KEGG" id="pmrn:116955938"/>
<comment type="subunit">
    <text evidence="4">Heterohexamer of two PFD-alpha type and four PFD-beta type subunits. Component of the PAQosome complex which is responsible for the biogenesis of several protein complexes and which consists of R2TP complex members RUVBL1, RUVBL2, RPAP3 and PIH1D1, URI complex members PFDN2, PFDN6, PDRG1, UXT and URI1 as well as ASDURF, POLR2E and DNAAF10/WDR92. Interacts with URI1; the interaction is phosphorylation-dependent and occurs in a growth-dependent manner.</text>
</comment>
<dbReference type="RefSeq" id="XP_032833189.1">
    <property type="nucleotide sequence ID" value="XM_032977298.1"/>
</dbReference>
<dbReference type="InterPro" id="IPR027235">
    <property type="entry name" value="PFD2"/>
</dbReference>
<feature type="region of interest" description="Disordered" evidence="7">
    <location>
        <begin position="143"/>
        <end position="172"/>
    </location>
</feature>
<evidence type="ECO:0000256" key="2">
    <source>
        <dbReference type="ARBA" id="ARBA00023186"/>
    </source>
</evidence>
<evidence type="ECO:0000256" key="6">
    <source>
        <dbReference type="SAM" id="Coils"/>
    </source>
</evidence>
<keyword evidence="2" id="KW-0143">Chaperone</keyword>
<evidence type="ECO:0000313" key="8">
    <source>
        <dbReference type="Proteomes" id="UP001318040"/>
    </source>
</evidence>
<feature type="region of interest" description="Disordered" evidence="7">
    <location>
        <begin position="1"/>
        <end position="22"/>
    </location>
</feature>
<evidence type="ECO:0000256" key="1">
    <source>
        <dbReference type="ARBA" id="ARBA00008045"/>
    </source>
</evidence>
<dbReference type="FunFam" id="1.10.287.370:FF:000002">
    <property type="entry name" value="Prefoldin subunit 2"/>
    <property type="match status" value="1"/>
</dbReference>